<evidence type="ECO:0000256" key="1">
    <source>
        <dbReference type="ARBA" id="ARBA00004370"/>
    </source>
</evidence>
<evidence type="ECO:0000313" key="9">
    <source>
        <dbReference type="WBParaSite" id="HPBE_0001197001-mRNA-1"/>
    </source>
</evidence>
<feature type="transmembrane region" description="Helical" evidence="5">
    <location>
        <begin position="127"/>
        <end position="147"/>
    </location>
</feature>
<keyword evidence="8" id="KW-1185">Reference proteome</keyword>
<feature type="transmembrane region" description="Helical" evidence="5">
    <location>
        <begin position="44"/>
        <end position="65"/>
    </location>
</feature>
<dbReference type="WBParaSite" id="HPBE_0001197001-mRNA-1">
    <property type="protein sequence ID" value="HPBE_0001197001-mRNA-1"/>
    <property type="gene ID" value="HPBE_0001197001"/>
</dbReference>
<dbReference type="PANTHER" id="PTHR22718">
    <property type="entry name" value="SERPENTINE RECEPTOR, CLASS X"/>
    <property type="match status" value="1"/>
</dbReference>
<proteinExistence type="predicted"/>
<dbReference type="PROSITE" id="PS00237">
    <property type="entry name" value="G_PROTEIN_RECEP_F1_1"/>
    <property type="match status" value="1"/>
</dbReference>
<accession>A0A3P8D296</accession>
<evidence type="ECO:0000256" key="5">
    <source>
        <dbReference type="SAM" id="Phobius"/>
    </source>
</evidence>
<dbReference type="Gene3D" id="1.20.1070.10">
    <property type="entry name" value="Rhodopsin 7-helix transmembrane proteins"/>
    <property type="match status" value="1"/>
</dbReference>
<dbReference type="PANTHER" id="PTHR22718:SF11">
    <property type="entry name" value="7TM GPCR SERPENTINE RECEPTOR CLASS X (SRX) DOMAIN-CONTAINING PROTEIN"/>
    <property type="match status" value="1"/>
</dbReference>
<dbReference type="GO" id="GO:0016020">
    <property type="term" value="C:membrane"/>
    <property type="evidence" value="ECO:0007669"/>
    <property type="project" value="UniProtKB-SubCell"/>
</dbReference>
<dbReference type="SUPFAM" id="SSF81321">
    <property type="entry name" value="Family A G protein-coupled receptor-like"/>
    <property type="match status" value="1"/>
</dbReference>
<evidence type="ECO:0000313" key="8">
    <source>
        <dbReference type="Proteomes" id="UP000050761"/>
    </source>
</evidence>
<feature type="transmembrane region" description="Helical" evidence="5">
    <location>
        <begin position="85"/>
        <end position="106"/>
    </location>
</feature>
<keyword evidence="2 5" id="KW-0812">Transmembrane</keyword>
<reference evidence="9" key="2">
    <citation type="submission" date="2019-09" db="UniProtKB">
        <authorList>
            <consortium name="WormBaseParasite"/>
        </authorList>
    </citation>
    <scope>IDENTIFICATION</scope>
</reference>
<dbReference type="AlphaFoldDB" id="A0A3P8D296"/>
<name>A0A3P8D296_HELPZ</name>
<dbReference type="GO" id="GO:0004930">
    <property type="term" value="F:G protein-coupled receptor activity"/>
    <property type="evidence" value="ECO:0007669"/>
    <property type="project" value="InterPro"/>
</dbReference>
<sequence>MVNTLRLVIGAVVNLEMWTMLLLNMFVLACIIKSRLYAKKDNPVYLLAGFNILSEICQLVVHVSYVGPTIISGSWFFAGQESLGVTVVATIFLGIWYLGSLIQILFATNRFSVICFPTRTFFTRERVIVLIAISCLAASGMVTYSQILSPCCRITPDPRFFGYSYLVFPNRTDNPSMNHVDLPLDIGTSVYCLTSYISLFVYIIKKGARRDRTGKRELRCCIQFLLMFLTYTVTWLTFFLYPAIGIQAPEAYVATTLVFMLNCGINSIIYLALNKEVRCAANRLVGRKIFNEISSMQEKTIASSRAQKRSTVELPTLQK</sequence>
<dbReference type="Pfam" id="PF10328">
    <property type="entry name" value="7TM_GPCR_Srx"/>
    <property type="match status" value="1"/>
</dbReference>
<evidence type="ECO:0000259" key="6">
    <source>
        <dbReference type="PROSITE" id="PS50262"/>
    </source>
</evidence>
<dbReference type="InterPro" id="IPR017452">
    <property type="entry name" value="GPCR_Rhodpsn_7TM"/>
</dbReference>
<evidence type="ECO:0000313" key="7">
    <source>
        <dbReference type="EMBL" id="VDO90465.1"/>
    </source>
</evidence>
<dbReference type="Proteomes" id="UP000050761">
    <property type="component" value="Unassembled WGS sequence"/>
</dbReference>
<feature type="domain" description="G-protein coupled receptors family 1 profile" evidence="6">
    <location>
        <begin position="23"/>
        <end position="270"/>
    </location>
</feature>
<comment type="subcellular location">
    <subcellularLocation>
        <location evidence="1">Membrane</location>
    </subcellularLocation>
</comment>
<dbReference type="EMBL" id="UZAH01027305">
    <property type="protein sequence ID" value="VDO90465.1"/>
    <property type="molecule type" value="Genomic_DNA"/>
</dbReference>
<gene>
    <name evidence="7" type="ORF">HPBE_LOCUS11971</name>
</gene>
<feature type="transmembrane region" description="Helical" evidence="5">
    <location>
        <begin position="186"/>
        <end position="204"/>
    </location>
</feature>
<organism evidence="7">
    <name type="scientific">Heligmosomoides polygyrus</name>
    <name type="common">Parasitic roundworm</name>
    <dbReference type="NCBI Taxonomy" id="6339"/>
    <lineage>
        <taxon>Eukaryota</taxon>
        <taxon>Metazoa</taxon>
        <taxon>Ecdysozoa</taxon>
        <taxon>Nematoda</taxon>
        <taxon>Chromadorea</taxon>
        <taxon>Rhabditida</taxon>
        <taxon>Rhabditina</taxon>
        <taxon>Rhabditomorpha</taxon>
        <taxon>Strongyloidea</taxon>
        <taxon>Heligmosomidae</taxon>
        <taxon>Heligmosomoides</taxon>
    </lineage>
</organism>
<evidence type="ECO:0000256" key="2">
    <source>
        <dbReference type="ARBA" id="ARBA00022692"/>
    </source>
</evidence>
<dbReference type="PROSITE" id="PS50262">
    <property type="entry name" value="G_PROTEIN_RECEP_F1_2"/>
    <property type="match status" value="1"/>
</dbReference>
<feature type="transmembrane region" description="Helical" evidence="5">
    <location>
        <begin position="224"/>
        <end position="245"/>
    </location>
</feature>
<reference evidence="7 8" key="1">
    <citation type="submission" date="2018-11" db="EMBL/GenBank/DDBJ databases">
        <authorList>
            <consortium name="Pathogen Informatics"/>
        </authorList>
    </citation>
    <scope>NUCLEOTIDE SEQUENCE [LARGE SCALE GENOMIC DNA]</scope>
</reference>
<keyword evidence="3 5" id="KW-1133">Transmembrane helix</keyword>
<dbReference type="OrthoDB" id="5852115at2759"/>
<evidence type="ECO:0000256" key="4">
    <source>
        <dbReference type="ARBA" id="ARBA00023136"/>
    </source>
</evidence>
<feature type="transmembrane region" description="Helical" evidence="5">
    <location>
        <begin position="251"/>
        <end position="273"/>
    </location>
</feature>
<dbReference type="PROSITE" id="PS51257">
    <property type="entry name" value="PROKAR_LIPOPROTEIN"/>
    <property type="match status" value="1"/>
</dbReference>
<keyword evidence="4 5" id="KW-0472">Membrane</keyword>
<dbReference type="CDD" id="cd00637">
    <property type="entry name" value="7tm_classA_rhodopsin-like"/>
    <property type="match status" value="1"/>
</dbReference>
<dbReference type="InterPro" id="IPR000276">
    <property type="entry name" value="GPCR_Rhodpsn"/>
</dbReference>
<protein>
    <submittedName>
        <fullName evidence="9">G_PROTEIN_RECEP_F1_2 domain-containing protein</fullName>
    </submittedName>
</protein>
<feature type="transmembrane region" description="Helical" evidence="5">
    <location>
        <begin position="6"/>
        <end position="32"/>
    </location>
</feature>
<evidence type="ECO:0000256" key="3">
    <source>
        <dbReference type="ARBA" id="ARBA00022989"/>
    </source>
</evidence>
<dbReference type="InterPro" id="IPR019430">
    <property type="entry name" value="7TM_GPCR_serpentine_rcpt_Srx"/>
</dbReference>